<dbReference type="SUPFAM" id="SSF51735">
    <property type="entry name" value="NAD(P)-binding Rossmann-fold domains"/>
    <property type="match status" value="1"/>
</dbReference>
<dbReference type="PANTHER" id="PTHR42722">
    <property type="entry name" value="LEUCINE DEHYDROGENASE"/>
    <property type="match status" value="1"/>
</dbReference>
<dbReference type="InterPro" id="IPR016211">
    <property type="entry name" value="Glu/Phe/Leu/Val/Trp_DH_bac/arc"/>
</dbReference>
<name>A0AAT9HZV0_9ACTN</name>
<sequence>MEHLRAEGAQVVITDVREDAVQRVLDRHPEGVSAVADTETLIRTEGLDIYAPCALGGALNDDSVPVLTAKVVRGAANNQLAHPGWRRTSPTAGSSTRPTTW</sequence>
<reference evidence="2" key="2">
    <citation type="submission" date="2024-07" db="EMBL/GenBank/DDBJ databases">
        <title>Streptomyces haneummycinica sp. nov., a new antibiotic-producing actinobacterium isolated from marine sediment.</title>
        <authorList>
            <person name="Uemura M."/>
            <person name="Hamada M."/>
            <person name="Hirano S."/>
            <person name="Kobayashi K."/>
            <person name="Ohshiro T."/>
            <person name="Kobayashi T."/>
            <person name="Terahara T."/>
        </authorList>
    </citation>
    <scope>NUCLEOTIDE SEQUENCE</scope>
    <source>
        <strain evidence="2">KM77-8</strain>
    </source>
</reference>
<dbReference type="PANTHER" id="PTHR42722:SF1">
    <property type="entry name" value="VALINE DEHYDROGENASE"/>
    <property type="match status" value="1"/>
</dbReference>
<dbReference type="EMBL" id="AP035768">
    <property type="protein sequence ID" value="BFO22802.1"/>
    <property type="molecule type" value="Genomic_DNA"/>
</dbReference>
<feature type="region of interest" description="Disordered" evidence="1">
    <location>
        <begin position="78"/>
        <end position="101"/>
    </location>
</feature>
<dbReference type="InterPro" id="IPR036291">
    <property type="entry name" value="NAD(P)-bd_dom_sf"/>
</dbReference>
<dbReference type="Gene3D" id="3.40.50.720">
    <property type="entry name" value="NAD(P)-binding Rossmann-like Domain"/>
    <property type="match status" value="1"/>
</dbReference>
<organism evidence="2">
    <name type="scientific">Streptomyces haneummycinicus</name>
    <dbReference type="NCBI Taxonomy" id="3074435"/>
    <lineage>
        <taxon>Bacteria</taxon>
        <taxon>Bacillati</taxon>
        <taxon>Actinomycetota</taxon>
        <taxon>Actinomycetes</taxon>
        <taxon>Kitasatosporales</taxon>
        <taxon>Streptomycetaceae</taxon>
        <taxon>Streptomyces</taxon>
    </lineage>
</organism>
<gene>
    <name evidence="2" type="ORF">SHKM778_91900</name>
</gene>
<evidence type="ECO:0000313" key="2">
    <source>
        <dbReference type="EMBL" id="BFO22802.1"/>
    </source>
</evidence>
<evidence type="ECO:0000256" key="1">
    <source>
        <dbReference type="SAM" id="MobiDB-lite"/>
    </source>
</evidence>
<accession>A0AAT9HZV0</accession>
<proteinExistence type="predicted"/>
<protein>
    <submittedName>
        <fullName evidence="2">Uncharacterized protein</fullName>
    </submittedName>
</protein>
<dbReference type="AlphaFoldDB" id="A0AAT9HZV0"/>
<reference evidence="2" key="1">
    <citation type="submission" date="2024-06" db="EMBL/GenBank/DDBJ databases">
        <authorList>
            <consortium name="consrtm"/>
            <person name="Uemura M."/>
            <person name="Terahara T."/>
        </authorList>
    </citation>
    <scope>NUCLEOTIDE SEQUENCE</scope>
    <source>
        <strain evidence="2">KM77-8</strain>
    </source>
</reference>
<feature type="compositionally biased region" description="Polar residues" evidence="1">
    <location>
        <begin position="88"/>
        <end position="101"/>
    </location>
</feature>
<dbReference type="GO" id="GO:0016639">
    <property type="term" value="F:oxidoreductase activity, acting on the CH-NH2 group of donors, NAD or NADP as acceptor"/>
    <property type="evidence" value="ECO:0007669"/>
    <property type="project" value="InterPro"/>
</dbReference>